<dbReference type="GO" id="GO:0019433">
    <property type="term" value="P:triglyceride catabolic process"/>
    <property type="evidence" value="ECO:0007669"/>
    <property type="project" value="TreeGrafter"/>
</dbReference>
<dbReference type="GO" id="GO:0016020">
    <property type="term" value="C:membrane"/>
    <property type="evidence" value="ECO:0007669"/>
    <property type="project" value="TreeGrafter"/>
</dbReference>
<keyword evidence="6" id="KW-1185">Reference proteome</keyword>
<evidence type="ECO:0000259" key="4">
    <source>
        <dbReference type="PROSITE" id="PS51635"/>
    </source>
</evidence>
<name>A0AAW0UCD2_SCYPA</name>
<dbReference type="Proteomes" id="UP001487740">
    <property type="component" value="Unassembled WGS sequence"/>
</dbReference>
<dbReference type="SUPFAM" id="SSF52151">
    <property type="entry name" value="FabD/lysophospholipase-like"/>
    <property type="match status" value="1"/>
</dbReference>
<dbReference type="PROSITE" id="PS51635">
    <property type="entry name" value="PNPLA"/>
    <property type="match status" value="1"/>
</dbReference>
<keyword evidence="3" id="KW-0812">Transmembrane</keyword>
<feature type="transmembrane region" description="Helical" evidence="3">
    <location>
        <begin position="67"/>
        <end position="87"/>
    </location>
</feature>
<dbReference type="InterPro" id="IPR002641">
    <property type="entry name" value="PNPLA_dom"/>
</dbReference>
<dbReference type="InterPro" id="IPR033562">
    <property type="entry name" value="PLPL"/>
</dbReference>
<evidence type="ECO:0000256" key="3">
    <source>
        <dbReference type="SAM" id="Phobius"/>
    </source>
</evidence>
<organism evidence="5 6">
    <name type="scientific">Scylla paramamosain</name>
    <name type="common">Mud crab</name>
    <dbReference type="NCBI Taxonomy" id="85552"/>
    <lineage>
        <taxon>Eukaryota</taxon>
        <taxon>Metazoa</taxon>
        <taxon>Ecdysozoa</taxon>
        <taxon>Arthropoda</taxon>
        <taxon>Crustacea</taxon>
        <taxon>Multicrustacea</taxon>
        <taxon>Malacostraca</taxon>
        <taxon>Eumalacostraca</taxon>
        <taxon>Eucarida</taxon>
        <taxon>Decapoda</taxon>
        <taxon>Pleocyemata</taxon>
        <taxon>Brachyura</taxon>
        <taxon>Eubrachyura</taxon>
        <taxon>Portunoidea</taxon>
        <taxon>Portunidae</taxon>
        <taxon>Portuninae</taxon>
        <taxon>Scylla</taxon>
    </lineage>
</organism>
<dbReference type="InterPro" id="IPR016035">
    <property type="entry name" value="Acyl_Trfase/lysoPLipase"/>
</dbReference>
<evidence type="ECO:0000256" key="1">
    <source>
        <dbReference type="ARBA" id="ARBA00023098"/>
    </source>
</evidence>
<keyword evidence="2" id="KW-0442">Lipid degradation</keyword>
<feature type="short sequence motif" description="GXSXG" evidence="2">
    <location>
        <begin position="101"/>
        <end position="105"/>
    </location>
</feature>
<dbReference type="GO" id="GO:0005811">
    <property type="term" value="C:lipid droplet"/>
    <property type="evidence" value="ECO:0007669"/>
    <property type="project" value="TreeGrafter"/>
</dbReference>
<dbReference type="Gene3D" id="3.40.1090.10">
    <property type="entry name" value="Cytosolic phospholipase A2 catalytic domain"/>
    <property type="match status" value="2"/>
</dbReference>
<comment type="caution">
    <text evidence="5">The sequence shown here is derived from an EMBL/GenBank/DDBJ whole genome shotgun (WGS) entry which is preliminary data.</text>
</comment>
<dbReference type="PANTHER" id="PTHR12406">
    <property type="entry name" value="CALCIUM-INDEPENDENT PHOSPHOLIPASE A2 IPLA2 -RELATED"/>
    <property type="match status" value="1"/>
</dbReference>
<dbReference type="AlphaFoldDB" id="A0AAW0UCD2"/>
<feature type="domain" description="PNPLA" evidence="4">
    <location>
        <begin position="68"/>
        <end position="235"/>
    </location>
</feature>
<reference evidence="5 6" key="1">
    <citation type="submission" date="2023-03" db="EMBL/GenBank/DDBJ databases">
        <title>High-quality genome of Scylla paramamosain provides insights in environmental adaptation.</title>
        <authorList>
            <person name="Zhang L."/>
        </authorList>
    </citation>
    <scope>NUCLEOTIDE SEQUENCE [LARGE SCALE GENOMIC DNA]</scope>
    <source>
        <strain evidence="5">LZ_2023a</strain>
        <tissue evidence="5">Muscle</tissue>
    </source>
</reference>
<feature type="short sequence motif" description="GXGXXG" evidence="2">
    <location>
        <begin position="72"/>
        <end position="77"/>
    </location>
</feature>
<dbReference type="PANTHER" id="PTHR12406:SF7">
    <property type="entry name" value="PATATIN-LIKE PHOSPHOLIPASE DOMAIN-CONTAINING PROTEIN 4"/>
    <property type="match status" value="1"/>
</dbReference>
<proteinExistence type="predicted"/>
<sequence>MEMFNYLVRRFSGMEPPPDDLVEKADMINVTGRQLMFSVNHLEPSRGWTTMESFSQGKKKSVDDVKAVTFCGCGFLGVYLVGAATYMQQHTPKILRGRLGGSSVGSLIATCLACDVPLEVVRKSIIETAQASREYTLGAFNPFFPLEEPLLRSLLELLPEDAHIRASGRLYLSLTRATTLTNEVVSQYETRDELLRAVLCCCFLPGVSGFTVPTFQGRKYIDGGMSNNIPLKGPFTISVNAFAGGFDICPEEPNTYGPTSAFNQTIEISADNFRKFFEALLPPADLDTYYAQGYDDAKKYFSSQ</sequence>
<evidence type="ECO:0000313" key="6">
    <source>
        <dbReference type="Proteomes" id="UP001487740"/>
    </source>
</evidence>
<keyword evidence="2" id="KW-0378">Hydrolase</keyword>
<dbReference type="Pfam" id="PF01734">
    <property type="entry name" value="Patatin"/>
    <property type="match status" value="1"/>
</dbReference>
<accession>A0AAW0UCD2</accession>
<feature type="active site" description="Proton acceptor" evidence="2">
    <location>
        <position position="222"/>
    </location>
</feature>
<keyword evidence="3" id="KW-1133">Transmembrane helix</keyword>
<protein>
    <recommendedName>
        <fullName evidence="4">PNPLA domain-containing protein</fullName>
    </recommendedName>
</protein>
<dbReference type="EMBL" id="JARAKH010000013">
    <property type="protein sequence ID" value="KAK8397720.1"/>
    <property type="molecule type" value="Genomic_DNA"/>
</dbReference>
<dbReference type="GO" id="GO:0004806">
    <property type="term" value="F:triacylglycerol lipase activity"/>
    <property type="evidence" value="ECO:0007669"/>
    <property type="project" value="TreeGrafter"/>
</dbReference>
<feature type="active site" description="Nucleophile" evidence="2">
    <location>
        <position position="103"/>
    </location>
</feature>
<evidence type="ECO:0000256" key="2">
    <source>
        <dbReference type="PROSITE-ProRule" id="PRU01161"/>
    </source>
</evidence>
<feature type="short sequence motif" description="DGA/G" evidence="2">
    <location>
        <begin position="222"/>
        <end position="224"/>
    </location>
</feature>
<keyword evidence="1 2" id="KW-0443">Lipid metabolism</keyword>
<evidence type="ECO:0000313" key="5">
    <source>
        <dbReference type="EMBL" id="KAK8397720.1"/>
    </source>
</evidence>
<dbReference type="GO" id="GO:0005737">
    <property type="term" value="C:cytoplasm"/>
    <property type="evidence" value="ECO:0007669"/>
    <property type="project" value="TreeGrafter"/>
</dbReference>
<gene>
    <name evidence="5" type="ORF">O3P69_004481</name>
</gene>
<keyword evidence="3" id="KW-0472">Membrane</keyword>
<dbReference type="GO" id="GO:0055088">
    <property type="term" value="P:lipid homeostasis"/>
    <property type="evidence" value="ECO:0007669"/>
    <property type="project" value="TreeGrafter"/>
</dbReference>